<feature type="compositionally biased region" description="Low complexity" evidence="1">
    <location>
        <begin position="113"/>
        <end position="137"/>
    </location>
</feature>
<dbReference type="Proteomes" id="UP001295423">
    <property type="component" value="Unassembled WGS sequence"/>
</dbReference>
<proteinExistence type="predicted"/>
<evidence type="ECO:0000256" key="1">
    <source>
        <dbReference type="SAM" id="MobiDB-lite"/>
    </source>
</evidence>
<feature type="region of interest" description="Disordered" evidence="1">
    <location>
        <begin position="66"/>
        <end position="143"/>
    </location>
</feature>
<dbReference type="AlphaFoldDB" id="A0AAD2FS33"/>
<evidence type="ECO:0000313" key="3">
    <source>
        <dbReference type="Proteomes" id="UP001295423"/>
    </source>
</evidence>
<organism evidence="2 3">
    <name type="scientific">Cylindrotheca closterium</name>
    <dbReference type="NCBI Taxonomy" id="2856"/>
    <lineage>
        <taxon>Eukaryota</taxon>
        <taxon>Sar</taxon>
        <taxon>Stramenopiles</taxon>
        <taxon>Ochrophyta</taxon>
        <taxon>Bacillariophyta</taxon>
        <taxon>Bacillariophyceae</taxon>
        <taxon>Bacillariophycidae</taxon>
        <taxon>Bacillariales</taxon>
        <taxon>Bacillariaceae</taxon>
        <taxon>Cylindrotheca</taxon>
    </lineage>
</organism>
<sequence length="143" mass="15906">MTFETLLEPFLGFFHCAGEEFNDDDVTMMEVAMTSSMTSNPALYSMPSKESMVEVRQDTIQRYGASPLFNGTASVPISFDDEMNNTHEEKRDDSMRSTSSRSTEVRQSLSHASTPPRTTVSTTSTPRRKSSQSTPSRNSLITS</sequence>
<comment type="caution">
    <text evidence="2">The sequence shown here is derived from an EMBL/GenBank/DDBJ whole genome shotgun (WGS) entry which is preliminary data.</text>
</comment>
<name>A0AAD2FS33_9STRA</name>
<dbReference type="EMBL" id="CAKOGP040001781">
    <property type="protein sequence ID" value="CAJ1951414.1"/>
    <property type="molecule type" value="Genomic_DNA"/>
</dbReference>
<keyword evidence="3" id="KW-1185">Reference proteome</keyword>
<gene>
    <name evidence="2" type="ORF">CYCCA115_LOCUS13061</name>
</gene>
<feature type="compositionally biased region" description="Basic and acidic residues" evidence="1">
    <location>
        <begin position="84"/>
        <end position="95"/>
    </location>
</feature>
<protein>
    <submittedName>
        <fullName evidence="2">Uncharacterized protein</fullName>
    </submittedName>
</protein>
<accession>A0AAD2FS33</accession>
<reference evidence="2" key="1">
    <citation type="submission" date="2023-08" db="EMBL/GenBank/DDBJ databases">
        <authorList>
            <person name="Audoor S."/>
            <person name="Bilcke G."/>
        </authorList>
    </citation>
    <scope>NUCLEOTIDE SEQUENCE</scope>
</reference>
<evidence type="ECO:0000313" key="2">
    <source>
        <dbReference type="EMBL" id="CAJ1951414.1"/>
    </source>
</evidence>